<dbReference type="EMBL" id="JAFBMS010000018">
    <property type="protein sequence ID" value="KAG9345196.1"/>
    <property type="molecule type" value="Genomic_DNA"/>
</dbReference>
<dbReference type="Proteomes" id="UP000824540">
    <property type="component" value="Unassembled WGS sequence"/>
</dbReference>
<accession>A0A8T2P0C9</accession>
<name>A0A8T2P0C9_9TELE</name>
<reference evidence="1" key="1">
    <citation type="thesis" date="2021" institute="BYU ScholarsArchive" country="Provo, UT, USA">
        <title>Applications of and Algorithms for Genome Assembly and Genomic Analyses with an Emphasis on Marine Teleosts.</title>
        <authorList>
            <person name="Pickett B.D."/>
        </authorList>
    </citation>
    <scope>NUCLEOTIDE SEQUENCE</scope>
    <source>
        <strain evidence="1">HI-2016</strain>
    </source>
</reference>
<evidence type="ECO:0000313" key="2">
    <source>
        <dbReference type="Proteomes" id="UP000824540"/>
    </source>
</evidence>
<proteinExistence type="predicted"/>
<evidence type="ECO:0000313" key="1">
    <source>
        <dbReference type="EMBL" id="KAG9345196.1"/>
    </source>
</evidence>
<gene>
    <name evidence="1" type="ORF">JZ751_009740</name>
</gene>
<keyword evidence="2" id="KW-1185">Reference proteome</keyword>
<comment type="caution">
    <text evidence="1">The sequence shown here is derived from an EMBL/GenBank/DDBJ whole genome shotgun (WGS) entry which is preliminary data.</text>
</comment>
<organism evidence="1 2">
    <name type="scientific">Albula glossodonta</name>
    <name type="common">roundjaw bonefish</name>
    <dbReference type="NCBI Taxonomy" id="121402"/>
    <lineage>
        <taxon>Eukaryota</taxon>
        <taxon>Metazoa</taxon>
        <taxon>Chordata</taxon>
        <taxon>Craniata</taxon>
        <taxon>Vertebrata</taxon>
        <taxon>Euteleostomi</taxon>
        <taxon>Actinopterygii</taxon>
        <taxon>Neopterygii</taxon>
        <taxon>Teleostei</taxon>
        <taxon>Albuliformes</taxon>
        <taxon>Albulidae</taxon>
        <taxon>Albula</taxon>
    </lineage>
</organism>
<dbReference type="AlphaFoldDB" id="A0A8T2P0C9"/>
<sequence>MESLYCTAAWPFRGGNALTQANSYLERENCVQRRDNHGACRSLTRQDQLIQQTAEAGLSAIRTCMVDHRGLLSPQQSTLRSDSVCAPVHFHFVVCPCFLLGGLWSEERQPLDTTLLEESTLLSVCFHTDDREASSVKQNIQGSSVTGQAELLELRALGFPLSVPHRQLQTHCVNMGEVSVLGLADTLISLSTH</sequence>
<protein>
    <submittedName>
        <fullName evidence="1">Uncharacterized protein</fullName>
    </submittedName>
</protein>